<evidence type="ECO:0000313" key="4">
    <source>
        <dbReference type="Proteomes" id="UP000279833"/>
    </source>
</evidence>
<sequence>MEPVMEKLDIHSTSEAFEDYFERFEIWAMTKEDDEDVNIVAHFLTFIGKEAYSLLGILTMPEKPISLPYTTLKELLLDYVHYTNFECVHTQGYADNLLSLDAVHEEGHKFGQCLSCGKFHSFNSCKFRSSKCFKCGHIGHIQSLCNTNVHLIATNIKSCNSDSTKSGIYNDDLSLSTISKDSAESYGSSELNEIQNSCETTVPHQSTYQISHVIVPDMALPNDSHICDEIPCKSEENMLSEHNYDRKSDVVWMDADFSNDPTLCNDSPNEFHEKISEESNPDIMSHIIYPHNTFAPCEKLVQCEVQVLNDLDFDYNSDDFISTAVYPYHKSTSDVYSKQCEKYVLNEATLFITWGYKDPTLFRGRGSVEKSMV</sequence>
<evidence type="ECO:0000313" key="3">
    <source>
        <dbReference type="EMBL" id="VDP53898.1"/>
    </source>
</evidence>
<name>A0A183KFE9_9TREM</name>
<feature type="domain" description="CCHC-type" evidence="2">
    <location>
        <begin position="131"/>
        <end position="145"/>
    </location>
</feature>
<evidence type="ECO:0000259" key="2">
    <source>
        <dbReference type="PROSITE" id="PS50158"/>
    </source>
</evidence>
<dbReference type="InterPro" id="IPR001878">
    <property type="entry name" value="Znf_CCHC"/>
</dbReference>
<evidence type="ECO:0000256" key="1">
    <source>
        <dbReference type="PROSITE-ProRule" id="PRU00047"/>
    </source>
</evidence>
<dbReference type="STRING" id="6186.A0A183KFE9"/>
<organism evidence="5">
    <name type="scientific">Schistosoma curassoni</name>
    <dbReference type="NCBI Taxonomy" id="6186"/>
    <lineage>
        <taxon>Eukaryota</taxon>
        <taxon>Metazoa</taxon>
        <taxon>Spiralia</taxon>
        <taxon>Lophotrochozoa</taxon>
        <taxon>Platyhelminthes</taxon>
        <taxon>Trematoda</taxon>
        <taxon>Digenea</taxon>
        <taxon>Strigeidida</taxon>
        <taxon>Schistosomatoidea</taxon>
        <taxon>Schistosomatidae</taxon>
        <taxon>Schistosoma</taxon>
    </lineage>
</organism>
<dbReference type="GO" id="GO:0003676">
    <property type="term" value="F:nucleic acid binding"/>
    <property type="evidence" value="ECO:0007669"/>
    <property type="project" value="InterPro"/>
</dbReference>
<keyword evidence="1" id="KW-0862">Zinc</keyword>
<dbReference type="EMBL" id="UZAK01036117">
    <property type="protein sequence ID" value="VDP53898.1"/>
    <property type="molecule type" value="Genomic_DNA"/>
</dbReference>
<dbReference type="GO" id="GO:0008270">
    <property type="term" value="F:zinc ion binding"/>
    <property type="evidence" value="ECO:0007669"/>
    <property type="project" value="UniProtKB-KW"/>
</dbReference>
<accession>A0A183KFE9</accession>
<reference evidence="3 4" key="2">
    <citation type="submission" date="2018-11" db="EMBL/GenBank/DDBJ databases">
        <authorList>
            <consortium name="Pathogen Informatics"/>
        </authorList>
    </citation>
    <scope>NUCLEOTIDE SEQUENCE [LARGE SCALE GENOMIC DNA]</scope>
    <source>
        <strain evidence="3">Dakar</strain>
        <strain evidence="4">Dakar, Senegal</strain>
    </source>
</reference>
<reference evidence="5" key="1">
    <citation type="submission" date="2016-06" db="UniProtKB">
        <authorList>
            <consortium name="WormBaseParasite"/>
        </authorList>
    </citation>
    <scope>IDENTIFICATION</scope>
</reference>
<dbReference type="WBParaSite" id="SCUD_0001374601-mRNA-1">
    <property type="protein sequence ID" value="SCUD_0001374601-mRNA-1"/>
    <property type="gene ID" value="SCUD_0001374601"/>
</dbReference>
<protein>
    <submittedName>
        <fullName evidence="5">CCHC-type domain-containing protein</fullName>
    </submittedName>
</protein>
<keyword evidence="1" id="KW-0479">Metal-binding</keyword>
<dbReference type="AlphaFoldDB" id="A0A183KFE9"/>
<gene>
    <name evidence="3" type="ORF">SCUD_LOCUS13743</name>
</gene>
<evidence type="ECO:0000313" key="5">
    <source>
        <dbReference type="WBParaSite" id="SCUD_0001374601-mRNA-1"/>
    </source>
</evidence>
<proteinExistence type="predicted"/>
<dbReference type="Proteomes" id="UP000279833">
    <property type="component" value="Unassembled WGS sequence"/>
</dbReference>
<keyword evidence="4" id="KW-1185">Reference proteome</keyword>
<keyword evidence="1" id="KW-0863">Zinc-finger</keyword>
<dbReference type="PROSITE" id="PS50158">
    <property type="entry name" value="ZF_CCHC"/>
    <property type="match status" value="1"/>
</dbReference>